<dbReference type="InterPro" id="IPR035647">
    <property type="entry name" value="EFG_III/V"/>
</dbReference>
<evidence type="ECO:0000256" key="3">
    <source>
        <dbReference type="ARBA" id="ARBA00022490"/>
    </source>
</evidence>
<evidence type="ECO:0000256" key="8">
    <source>
        <dbReference type="SAM" id="MobiDB-lite"/>
    </source>
</evidence>
<dbReference type="SUPFAM" id="SSF54980">
    <property type="entry name" value="EF-G C-terminal domain-like"/>
    <property type="match status" value="1"/>
</dbReference>
<dbReference type="Gene3D" id="3.30.70.3280">
    <property type="entry name" value="Peptide chain release factor 3, domain III"/>
    <property type="match status" value="1"/>
</dbReference>
<dbReference type="InterPro" id="IPR053905">
    <property type="entry name" value="EF-G-like_DII"/>
</dbReference>
<evidence type="ECO:0000256" key="1">
    <source>
        <dbReference type="ARBA" id="ARBA00004496"/>
    </source>
</evidence>
<dbReference type="PROSITE" id="PS00301">
    <property type="entry name" value="G_TR_1"/>
    <property type="match status" value="1"/>
</dbReference>
<dbReference type="InterPro" id="IPR005225">
    <property type="entry name" value="Small_GTP-bd"/>
</dbReference>
<accession>A0ABU8RMH6</accession>
<keyword evidence="4" id="KW-0547">Nucleotide-binding</keyword>
<keyword evidence="3" id="KW-0963">Cytoplasm</keyword>
<dbReference type="InterPro" id="IPR038467">
    <property type="entry name" value="RF3_dom_3_sf"/>
</dbReference>
<sequence>MSSTLDATAEADRGLADLPADAPDAPSRHAAVRRTFAVISHPDAGKSTLTEALALHTGAVTRAGHVKGKAGRAGVVSDWQEMEQQRGISISSAVLQLDHRGRVLNLVDTPGHADFSEDTYRVLAAVDCAIMLVDASRGMERQTRKLFDVCKHRGLPVITVINKWDRPGREALDLMDEVAQVTGMTPTPLTWPVGVAGDFRGVVDRRTGGYTRYTRTPGGATVAEQEHLSAEQALAREGETWTTAAEEAELLAVENGDHDEAAFLAGRTTPVLFAAAVLNFGVDHLLDTLLAHAPAPGPRPDAAGEPRPLDTGFSGQVFKIQSGTDRAHRDRVALVRVCSGRFERGTPLTVSRTGRTLTTKHAQHLQGAARTSIEESWPGDVVGLVGANGIEVGDTLHAQGAVTYPAIPSFAPEHFVVARPADLSRSKQFHKGIAELDAEGVVQVLRSDLRGEQAPVLAAVGPLQLEVASHRMAGDFSCPIRTEPLSYSVARRTTREHVRALTQQRGTEVLERRDGDLLAVFTDVWRMNGVVRELPDVVLEPLVADTTA</sequence>
<reference evidence="10 11" key="1">
    <citation type="journal article" date="2017" name="Int. J. Syst. Evol. Microbiol.">
        <title>Pseudokineococcus basanitobsidens sp. nov., isolated from volcanic rock.</title>
        <authorList>
            <person name="Lee D.W."/>
            <person name="Park M.Y."/>
            <person name="Kim J.J."/>
            <person name="Kim B.S."/>
        </authorList>
    </citation>
    <scope>NUCLEOTIDE SEQUENCE [LARGE SCALE GENOMIC DNA]</scope>
    <source>
        <strain evidence="10 11">DSM 103726</strain>
    </source>
</reference>
<dbReference type="PRINTS" id="PR00315">
    <property type="entry name" value="ELONGATNFCT"/>
</dbReference>
<dbReference type="Pfam" id="PF22042">
    <property type="entry name" value="EF-G_D2"/>
    <property type="match status" value="1"/>
</dbReference>
<name>A0ABU8RMH6_9ACTN</name>
<comment type="caution">
    <text evidence="10">The sequence shown here is derived from an EMBL/GenBank/DDBJ whole genome shotgun (WGS) entry which is preliminary data.</text>
</comment>
<dbReference type="NCBIfam" id="NF001964">
    <property type="entry name" value="PRK00741.1"/>
    <property type="match status" value="1"/>
</dbReference>
<dbReference type="Pfam" id="PF16658">
    <property type="entry name" value="RF3_C"/>
    <property type="match status" value="1"/>
</dbReference>
<comment type="similarity">
    <text evidence="2">Belongs to the TRAFAC class translation factor GTPase superfamily. Classic translation factor GTPase family. PrfC subfamily.</text>
</comment>
<organism evidence="10 11">
    <name type="scientific">Pseudokineococcus basanitobsidens</name>
    <dbReference type="NCBI Taxonomy" id="1926649"/>
    <lineage>
        <taxon>Bacteria</taxon>
        <taxon>Bacillati</taxon>
        <taxon>Actinomycetota</taxon>
        <taxon>Actinomycetes</taxon>
        <taxon>Kineosporiales</taxon>
        <taxon>Kineosporiaceae</taxon>
        <taxon>Pseudokineococcus</taxon>
    </lineage>
</organism>
<dbReference type="Gene3D" id="3.40.50.300">
    <property type="entry name" value="P-loop containing nucleotide triphosphate hydrolases"/>
    <property type="match status" value="1"/>
</dbReference>
<proteinExistence type="inferred from homology"/>
<dbReference type="SUPFAM" id="SSF52540">
    <property type="entry name" value="P-loop containing nucleoside triphosphate hydrolases"/>
    <property type="match status" value="1"/>
</dbReference>
<dbReference type="PROSITE" id="PS51722">
    <property type="entry name" value="G_TR_2"/>
    <property type="match status" value="1"/>
</dbReference>
<dbReference type="PANTHER" id="PTHR43556:SF2">
    <property type="entry name" value="PEPTIDE CHAIN RELEASE FACTOR RF3"/>
    <property type="match status" value="1"/>
</dbReference>
<dbReference type="NCBIfam" id="TIGR00503">
    <property type="entry name" value="prfC"/>
    <property type="match status" value="1"/>
</dbReference>
<feature type="region of interest" description="Disordered" evidence="8">
    <location>
        <begin position="1"/>
        <end position="26"/>
    </location>
</feature>
<evidence type="ECO:0000256" key="6">
    <source>
        <dbReference type="ARBA" id="ARBA00023134"/>
    </source>
</evidence>
<dbReference type="Pfam" id="PF00009">
    <property type="entry name" value="GTP_EFTU"/>
    <property type="match status" value="1"/>
</dbReference>
<evidence type="ECO:0000256" key="4">
    <source>
        <dbReference type="ARBA" id="ARBA00022741"/>
    </source>
</evidence>
<keyword evidence="5" id="KW-0648">Protein biosynthesis</keyword>
<evidence type="ECO:0000256" key="7">
    <source>
        <dbReference type="NCBIfam" id="TIGR00503"/>
    </source>
</evidence>
<evidence type="ECO:0000256" key="2">
    <source>
        <dbReference type="ARBA" id="ARBA00009978"/>
    </source>
</evidence>
<dbReference type="SUPFAM" id="SSF50447">
    <property type="entry name" value="Translation proteins"/>
    <property type="match status" value="1"/>
</dbReference>
<evidence type="ECO:0000313" key="11">
    <source>
        <dbReference type="Proteomes" id="UP001387100"/>
    </source>
</evidence>
<dbReference type="RefSeq" id="WP_339575612.1">
    <property type="nucleotide sequence ID" value="NZ_JBBIAA010000018.1"/>
</dbReference>
<dbReference type="Proteomes" id="UP001387100">
    <property type="component" value="Unassembled WGS sequence"/>
</dbReference>
<comment type="subcellular location">
    <subcellularLocation>
        <location evidence="1">Cytoplasm</location>
    </subcellularLocation>
</comment>
<gene>
    <name evidence="10" type="ORF">WDZ17_13095</name>
</gene>
<dbReference type="InterPro" id="IPR009000">
    <property type="entry name" value="Transl_B-barrel_sf"/>
</dbReference>
<protein>
    <recommendedName>
        <fullName evidence="7">Peptide chain release factor 3</fullName>
    </recommendedName>
</protein>
<dbReference type="InterPro" id="IPR027417">
    <property type="entry name" value="P-loop_NTPase"/>
</dbReference>
<dbReference type="Gene3D" id="2.40.30.10">
    <property type="entry name" value="Translation factors"/>
    <property type="match status" value="1"/>
</dbReference>
<keyword evidence="11" id="KW-1185">Reference proteome</keyword>
<evidence type="ECO:0000256" key="5">
    <source>
        <dbReference type="ARBA" id="ARBA00022917"/>
    </source>
</evidence>
<dbReference type="EMBL" id="JBBIAA010000018">
    <property type="protein sequence ID" value="MEJ5946228.1"/>
    <property type="molecule type" value="Genomic_DNA"/>
</dbReference>
<keyword evidence="6" id="KW-0342">GTP-binding</keyword>
<feature type="compositionally biased region" description="Low complexity" evidence="8">
    <location>
        <begin position="16"/>
        <end position="25"/>
    </location>
</feature>
<dbReference type="InterPro" id="IPR004548">
    <property type="entry name" value="PrfC"/>
</dbReference>
<dbReference type="PANTHER" id="PTHR43556">
    <property type="entry name" value="PEPTIDE CHAIN RELEASE FACTOR RF3"/>
    <property type="match status" value="1"/>
</dbReference>
<dbReference type="InterPro" id="IPR032090">
    <property type="entry name" value="RF3_C"/>
</dbReference>
<dbReference type="NCBIfam" id="TIGR00231">
    <property type="entry name" value="small_GTP"/>
    <property type="match status" value="1"/>
</dbReference>
<feature type="domain" description="Tr-type G" evidence="9">
    <location>
        <begin position="31"/>
        <end position="299"/>
    </location>
</feature>
<dbReference type="InterPro" id="IPR031157">
    <property type="entry name" value="G_TR_CS"/>
</dbReference>
<dbReference type="InterPro" id="IPR000795">
    <property type="entry name" value="T_Tr_GTP-bd_dom"/>
</dbReference>
<evidence type="ECO:0000313" key="10">
    <source>
        <dbReference type="EMBL" id="MEJ5946228.1"/>
    </source>
</evidence>
<evidence type="ECO:0000259" key="9">
    <source>
        <dbReference type="PROSITE" id="PS51722"/>
    </source>
</evidence>